<feature type="repeat" description="ANK" evidence="3">
    <location>
        <begin position="254"/>
        <end position="277"/>
    </location>
</feature>
<protein>
    <submittedName>
        <fullName evidence="8">Protein kinase domain-containing protein</fullName>
    </submittedName>
</protein>
<accession>A0A7E4UPW9</accession>
<dbReference type="WBParaSite" id="Pan_g11319.t2">
    <property type="protein sequence ID" value="Pan_g11319.t2"/>
    <property type="gene ID" value="Pan_g11319"/>
</dbReference>
<feature type="repeat" description="ANK" evidence="3">
    <location>
        <begin position="291"/>
        <end position="324"/>
    </location>
</feature>
<evidence type="ECO:0000256" key="1">
    <source>
        <dbReference type="ARBA" id="ARBA00022737"/>
    </source>
</evidence>
<dbReference type="Pfam" id="PF00023">
    <property type="entry name" value="Ank"/>
    <property type="match status" value="1"/>
</dbReference>
<feature type="repeat" description="ANK" evidence="3">
    <location>
        <begin position="159"/>
        <end position="187"/>
    </location>
</feature>
<dbReference type="Pfam" id="PF07714">
    <property type="entry name" value="PK_Tyr_Ser-Thr"/>
    <property type="match status" value="1"/>
</dbReference>
<evidence type="ECO:0000256" key="3">
    <source>
        <dbReference type="PROSITE-ProRule" id="PRU00023"/>
    </source>
</evidence>
<evidence type="ECO:0000259" key="6">
    <source>
        <dbReference type="PROSITE" id="PS50011"/>
    </source>
</evidence>
<dbReference type="InterPro" id="IPR036770">
    <property type="entry name" value="Ankyrin_rpt-contain_sf"/>
</dbReference>
<keyword evidence="4" id="KW-0547">Nucleotide-binding</keyword>
<dbReference type="PROSITE" id="PS00107">
    <property type="entry name" value="PROTEIN_KINASE_ATP"/>
    <property type="match status" value="1"/>
</dbReference>
<reference evidence="8" key="2">
    <citation type="submission" date="2020-10" db="UniProtKB">
        <authorList>
            <consortium name="WormBaseParasite"/>
        </authorList>
    </citation>
    <scope>IDENTIFICATION</scope>
</reference>
<dbReference type="InterPro" id="IPR011009">
    <property type="entry name" value="Kinase-like_dom_sf"/>
</dbReference>
<feature type="binding site" evidence="4">
    <location>
        <position position="550"/>
    </location>
    <ligand>
        <name>ATP</name>
        <dbReference type="ChEBI" id="CHEBI:30616"/>
    </ligand>
</feature>
<dbReference type="InterPro" id="IPR000719">
    <property type="entry name" value="Prot_kinase_dom"/>
</dbReference>
<keyword evidence="4" id="KW-0067">ATP-binding</keyword>
<evidence type="ECO:0000313" key="8">
    <source>
        <dbReference type="WBParaSite" id="Pan_g11319.t2"/>
    </source>
</evidence>
<proteinExistence type="predicted"/>
<keyword evidence="1" id="KW-0677">Repeat</keyword>
<feature type="repeat" description="ANK" evidence="3">
    <location>
        <begin position="221"/>
        <end position="253"/>
    </location>
</feature>
<evidence type="ECO:0000256" key="4">
    <source>
        <dbReference type="PROSITE-ProRule" id="PRU10141"/>
    </source>
</evidence>
<dbReference type="InterPro" id="IPR002110">
    <property type="entry name" value="Ankyrin_rpt"/>
</dbReference>
<keyword evidence="2 3" id="KW-0040">ANK repeat</keyword>
<feature type="repeat" description="ANK" evidence="3">
    <location>
        <begin position="122"/>
        <end position="154"/>
    </location>
</feature>
<dbReference type="GO" id="GO:0005524">
    <property type="term" value="F:ATP binding"/>
    <property type="evidence" value="ECO:0007669"/>
    <property type="project" value="UniProtKB-UniRule"/>
</dbReference>
<name>A0A7E4UPW9_PANRE</name>
<dbReference type="Proteomes" id="UP000492821">
    <property type="component" value="Unassembled WGS sequence"/>
</dbReference>
<feature type="repeat" description="ANK" evidence="3">
    <location>
        <begin position="361"/>
        <end position="393"/>
    </location>
</feature>
<dbReference type="Gene3D" id="1.10.510.10">
    <property type="entry name" value="Transferase(Phosphotransferase) domain 1"/>
    <property type="match status" value="1"/>
</dbReference>
<dbReference type="InterPro" id="IPR001245">
    <property type="entry name" value="Ser-Thr/Tyr_kinase_cat_dom"/>
</dbReference>
<evidence type="ECO:0000256" key="2">
    <source>
        <dbReference type="ARBA" id="ARBA00023043"/>
    </source>
</evidence>
<dbReference type="SMART" id="SM00248">
    <property type="entry name" value="ANK"/>
    <property type="match status" value="10"/>
</dbReference>
<keyword evidence="7" id="KW-1185">Reference proteome</keyword>
<dbReference type="SUPFAM" id="SSF48403">
    <property type="entry name" value="Ankyrin repeat"/>
    <property type="match status" value="2"/>
</dbReference>
<dbReference type="InterPro" id="IPR017441">
    <property type="entry name" value="Protein_kinase_ATP_BS"/>
</dbReference>
<feature type="repeat" description="ANK" evidence="3">
    <location>
        <begin position="188"/>
        <end position="220"/>
    </location>
</feature>
<dbReference type="PROSITE" id="PS50011">
    <property type="entry name" value="PROTEIN_KINASE_DOM"/>
    <property type="match status" value="1"/>
</dbReference>
<feature type="region of interest" description="Disordered" evidence="5">
    <location>
        <begin position="933"/>
        <end position="966"/>
    </location>
</feature>
<feature type="domain" description="Protein kinase" evidence="6">
    <location>
        <begin position="523"/>
        <end position="788"/>
    </location>
</feature>
<dbReference type="PROSITE" id="PS50088">
    <property type="entry name" value="ANK_REPEAT"/>
    <property type="match status" value="7"/>
</dbReference>
<dbReference type="Gene3D" id="1.25.40.20">
    <property type="entry name" value="Ankyrin repeat-containing domain"/>
    <property type="match status" value="3"/>
</dbReference>
<organism evidence="7 8">
    <name type="scientific">Panagrellus redivivus</name>
    <name type="common">Microworm</name>
    <dbReference type="NCBI Taxonomy" id="6233"/>
    <lineage>
        <taxon>Eukaryota</taxon>
        <taxon>Metazoa</taxon>
        <taxon>Ecdysozoa</taxon>
        <taxon>Nematoda</taxon>
        <taxon>Chromadorea</taxon>
        <taxon>Rhabditida</taxon>
        <taxon>Tylenchina</taxon>
        <taxon>Panagrolaimomorpha</taxon>
        <taxon>Panagrolaimoidea</taxon>
        <taxon>Panagrolaimidae</taxon>
        <taxon>Panagrellus</taxon>
    </lineage>
</organism>
<dbReference type="PROSITE" id="PS50297">
    <property type="entry name" value="ANK_REP_REGION"/>
    <property type="match status" value="5"/>
</dbReference>
<dbReference type="SUPFAM" id="SSF56112">
    <property type="entry name" value="Protein kinase-like (PK-like)"/>
    <property type="match status" value="1"/>
</dbReference>
<evidence type="ECO:0000313" key="7">
    <source>
        <dbReference type="Proteomes" id="UP000492821"/>
    </source>
</evidence>
<dbReference type="AlphaFoldDB" id="A0A7E4UPW9"/>
<feature type="compositionally biased region" description="Polar residues" evidence="5">
    <location>
        <begin position="954"/>
        <end position="966"/>
    </location>
</feature>
<evidence type="ECO:0000256" key="5">
    <source>
        <dbReference type="SAM" id="MobiDB-lite"/>
    </source>
</evidence>
<dbReference type="GO" id="GO:0004672">
    <property type="term" value="F:protein kinase activity"/>
    <property type="evidence" value="ECO:0007669"/>
    <property type="project" value="InterPro"/>
</dbReference>
<dbReference type="PRINTS" id="PR01415">
    <property type="entry name" value="ANKYRIN"/>
</dbReference>
<dbReference type="Pfam" id="PF12796">
    <property type="entry name" value="Ank_2"/>
    <property type="match status" value="3"/>
</dbReference>
<sequence>MGNYKSRPALACADEIKKRISEGYVLIRSRLNDESRTRVECLNPLQAACFHGEDIQAFRALLTDAQINLDVKSSPKELSLIHLICIGTSSSQEQCDKIICLLDRCGDDDARRRSLLHNTTRSGFSPLHIAIYKNDKRVVEKLLKAGADPNVFRETVPPPLHLAAMIGNVDIIDALVKNGADLHKPDFAQFSALHCATYFGHDTAVRALLLSGAEPNASGAVHDRPLHIAASKTQFTIVNILLQGGADPSLTDDEGNTTLHFAAKVGHSNIINLLLKKCENKRELVMQANIYGDTPMHTACYTGRLDAAKQILAAAGSTILNKENMFSETPFLAACTAGKNTELIAFLLRQPGANPNYQGKDGHTALHSACYHGNIRVVEYLLNNGADQSLTARAVENPLTQGTLPPENGYPTITSTMFALTRLDSGGSIGDSSRSSTHSIADEQTPILWAYERGHDEIVAMLKRHANKRMDSDVCSEYSSGDSSYTPLPSPIGRLRSITKEKADILLLRANLKRVCHLALPDIDLLNVIGSGSFGKVYEGVYKGKTVAVKRYKAVAFGSKTEVDMFCREVSILCRLKHPNVIAFVGACLDDPSQFAIVTEFIAGGSLYRLLHVEKRVFEMMLKLCIAVDVARGMRYLHELTVEPVIHRDLNSHNILLHSNGRAVVADFGESRFMAHHEEDNLTKQPGNLRWMAPEVFTQSCRYDHKVDVFSYALVIWEIHAAELPFSSLKPAAAAAEMAYKKSRPELPTSATPQFPAHVLKMVKNAWNPNPDMRPDFCQILNELEPHIIPDDQRNFNVGDSRGIDGMDRMSATYDTEEEAEFSVDQMNTVSRLKSQWEQQSNGPGNNVAPCLNNAKPNLLSPKRQTIDNLRTRLDNHGYVSHAARSINAVKSAVQLRDSLILARSSNVAARQSVFKEPDEQIVGNFTNMVTPRNSVNAGTDSEDADDCGMLESRPNNGSVETLTAS</sequence>
<dbReference type="PANTHER" id="PTHR24126">
    <property type="entry name" value="ANKYRIN REPEAT, PH AND SEC7 DOMAIN CONTAINING PROTEIN SECG-RELATED"/>
    <property type="match status" value="1"/>
</dbReference>
<reference evidence="7" key="1">
    <citation type="journal article" date="2013" name="Genetics">
        <title>The draft genome and transcriptome of Panagrellus redivivus are shaped by the harsh demands of a free-living lifestyle.</title>
        <authorList>
            <person name="Srinivasan J."/>
            <person name="Dillman A.R."/>
            <person name="Macchietto M.G."/>
            <person name="Heikkinen L."/>
            <person name="Lakso M."/>
            <person name="Fracchia K.M."/>
            <person name="Antoshechkin I."/>
            <person name="Mortazavi A."/>
            <person name="Wong G."/>
            <person name="Sternberg P.W."/>
        </authorList>
    </citation>
    <scope>NUCLEOTIDE SEQUENCE [LARGE SCALE GENOMIC DNA]</scope>
    <source>
        <strain evidence="7">MT8872</strain>
    </source>
</reference>
<dbReference type="PANTHER" id="PTHR24126:SF14">
    <property type="entry name" value="ANK_REP_REGION DOMAIN-CONTAINING PROTEIN"/>
    <property type="match status" value="1"/>
</dbReference>